<dbReference type="AlphaFoldDB" id="A0A918YLY4"/>
<evidence type="ECO:0000256" key="1">
    <source>
        <dbReference type="ARBA" id="ARBA00007074"/>
    </source>
</evidence>
<evidence type="ECO:0000256" key="6">
    <source>
        <dbReference type="SAM" id="SignalP"/>
    </source>
</evidence>
<dbReference type="EMBL" id="BMVG01000013">
    <property type="protein sequence ID" value="GHE07328.1"/>
    <property type="molecule type" value="Genomic_DNA"/>
</dbReference>
<keyword evidence="3" id="KW-0378">Hydrolase</keyword>
<keyword evidence="6" id="KW-0732">Signal</keyword>
<organism evidence="8 9">
    <name type="scientific">Streptomyces alanosinicus</name>
    <dbReference type="NCBI Taxonomy" id="68171"/>
    <lineage>
        <taxon>Bacteria</taxon>
        <taxon>Bacillati</taxon>
        <taxon>Actinomycetota</taxon>
        <taxon>Actinomycetes</taxon>
        <taxon>Kitasatosporales</taxon>
        <taxon>Streptomycetaceae</taxon>
        <taxon>Streptomyces</taxon>
    </lineage>
</organism>
<feature type="compositionally biased region" description="Low complexity" evidence="5">
    <location>
        <begin position="364"/>
        <end position="380"/>
    </location>
</feature>
<comment type="caution">
    <text evidence="8">The sequence shown here is derived from an EMBL/GenBank/DDBJ whole genome shotgun (WGS) entry which is preliminary data.</text>
</comment>
<keyword evidence="9" id="KW-1185">Reference proteome</keyword>
<gene>
    <name evidence="8" type="ORF">GCM10010339_51980</name>
</gene>
<dbReference type="GO" id="GO:0008234">
    <property type="term" value="F:cysteine-type peptidase activity"/>
    <property type="evidence" value="ECO:0007669"/>
    <property type="project" value="UniProtKB-KW"/>
</dbReference>
<dbReference type="Pfam" id="PF00877">
    <property type="entry name" value="NLPC_P60"/>
    <property type="match status" value="1"/>
</dbReference>
<sequence length="380" mass="39130">MIAILAVCAFLFSGCGAMFIAGGAVVGAANILTSITGSDDDGGGGGGGAPGGTVCDPGGGKLTGEVPGQGTYTVTDEQMGNAAIIVHVGEKTKVPDDGLVIAIMTALQESSLRNIHYGDRDSLGLFQQRPSAGWGSPAEIMDPNYSSMAFYGGPNHPSPPNPRGLLGVNNWQQMDKGAAAQAVQGSAFPDAYKKWEGLAGQIVGRAKNIQCKDIGLSGDVGKVIAAAKAQLGVDYCWGGGDADGPTYTSDCPSGVSKGFDCSGLTLYAYAKVGITLGHYTDDQWIAGSRVASYSALKPGDLMFWSSDGTRGGIHHVSMYLGNDEMIHAPHTGAKVEIVQHVSTNKYWMDQWIGGTRLLKDSGNSASPTPSQSSAATGGDE</sequence>
<evidence type="ECO:0000259" key="7">
    <source>
        <dbReference type="PROSITE" id="PS51935"/>
    </source>
</evidence>
<evidence type="ECO:0000313" key="9">
    <source>
        <dbReference type="Proteomes" id="UP000655443"/>
    </source>
</evidence>
<evidence type="ECO:0000256" key="3">
    <source>
        <dbReference type="ARBA" id="ARBA00022801"/>
    </source>
</evidence>
<reference evidence="8" key="1">
    <citation type="journal article" date="2014" name="Int. J. Syst. Evol. Microbiol.">
        <title>Complete genome sequence of Corynebacterium casei LMG S-19264T (=DSM 44701T), isolated from a smear-ripened cheese.</title>
        <authorList>
            <consortium name="US DOE Joint Genome Institute (JGI-PGF)"/>
            <person name="Walter F."/>
            <person name="Albersmeier A."/>
            <person name="Kalinowski J."/>
            <person name="Ruckert C."/>
        </authorList>
    </citation>
    <scope>NUCLEOTIDE SEQUENCE</scope>
    <source>
        <strain evidence="8">JCM 4714</strain>
    </source>
</reference>
<dbReference type="PANTHER" id="PTHR47359">
    <property type="entry name" value="PEPTIDOGLYCAN DL-ENDOPEPTIDASE CWLO"/>
    <property type="match status" value="1"/>
</dbReference>
<evidence type="ECO:0000256" key="5">
    <source>
        <dbReference type="SAM" id="MobiDB-lite"/>
    </source>
</evidence>
<reference evidence="8" key="2">
    <citation type="submission" date="2020-09" db="EMBL/GenBank/DDBJ databases">
        <authorList>
            <person name="Sun Q."/>
            <person name="Ohkuma M."/>
        </authorList>
    </citation>
    <scope>NUCLEOTIDE SEQUENCE</scope>
    <source>
        <strain evidence="8">JCM 4714</strain>
    </source>
</reference>
<protein>
    <recommendedName>
        <fullName evidence="7">NlpC/P60 domain-containing protein</fullName>
    </recommendedName>
</protein>
<keyword evidence="2" id="KW-0645">Protease</keyword>
<comment type="similarity">
    <text evidence="1">Belongs to the peptidase C40 family.</text>
</comment>
<dbReference type="PANTHER" id="PTHR47359:SF3">
    <property type="entry name" value="NLP_P60 DOMAIN-CONTAINING PROTEIN-RELATED"/>
    <property type="match status" value="1"/>
</dbReference>
<name>A0A918YLY4_9ACTN</name>
<proteinExistence type="inferred from homology"/>
<evidence type="ECO:0000313" key="8">
    <source>
        <dbReference type="EMBL" id="GHE07328.1"/>
    </source>
</evidence>
<keyword evidence="4" id="KW-0788">Thiol protease</keyword>
<accession>A0A918YLY4</accession>
<dbReference type="SUPFAM" id="SSF54001">
    <property type="entry name" value="Cysteine proteinases"/>
    <property type="match status" value="1"/>
</dbReference>
<evidence type="ECO:0000256" key="2">
    <source>
        <dbReference type="ARBA" id="ARBA00022670"/>
    </source>
</evidence>
<dbReference type="Gene3D" id="3.90.1720.10">
    <property type="entry name" value="endopeptidase domain like (from Nostoc punctiforme)"/>
    <property type="match status" value="1"/>
</dbReference>
<dbReference type="InterPro" id="IPR051794">
    <property type="entry name" value="PG_Endopeptidase_C40"/>
</dbReference>
<feature type="chain" id="PRO_5039269052" description="NlpC/P60 domain-containing protein" evidence="6">
    <location>
        <begin position="21"/>
        <end position="380"/>
    </location>
</feature>
<dbReference type="GO" id="GO:0006508">
    <property type="term" value="P:proteolysis"/>
    <property type="evidence" value="ECO:0007669"/>
    <property type="project" value="UniProtKB-KW"/>
</dbReference>
<dbReference type="Proteomes" id="UP000655443">
    <property type="component" value="Unassembled WGS sequence"/>
</dbReference>
<feature type="region of interest" description="Disordered" evidence="5">
    <location>
        <begin position="358"/>
        <end position="380"/>
    </location>
</feature>
<dbReference type="InterPro" id="IPR038765">
    <property type="entry name" value="Papain-like_cys_pep_sf"/>
</dbReference>
<feature type="domain" description="NlpC/P60" evidence="7">
    <location>
        <begin position="217"/>
        <end position="358"/>
    </location>
</feature>
<evidence type="ECO:0000256" key="4">
    <source>
        <dbReference type="ARBA" id="ARBA00022807"/>
    </source>
</evidence>
<dbReference type="PROSITE" id="PS51935">
    <property type="entry name" value="NLPC_P60"/>
    <property type="match status" value="1"/>
</dbReference>
<feature type="signal peptide" evidence="6">
    <location>
        <begin position="1"/>
        <end position="20"/>
    </location>
</feature>
<dbReference type="InterPro" id="IPR000064">
    <property type="entry name" value="NLP_P60_dom"/>
</dbReference>